<feature type="coiled-coil region" evidence="1">
    <location>
        <begin position="184"/>
        <end position="222"/>
    </location>
</feature>
<comment type="caution">
    <text evidence="3">The sequence shown here is derived from an EMBL/GenBank/DDBJ whole genome shotgun (WGS) entry which is preliminary data.</text>
</comment>
<feature type="region of interest" description="Disordered" evidence="2">
    <location>
        <begin position="274"/>
        <end position="299"/>
    </location>
</feature>
<keyword evidence="5" id="KW-1185">Reference proteome</keyword>
<gene>
    <name evidence="3" type="ORF">PGLA1383_LOCUS8982</name>
    <name evidence="4" type="ORF">PGLA2088_LOCUS36856</name>
</gene>
<dbReference type="Proteomes" id="UP000626109">
    <property type="component" value="Unassembled WGS sequence"/>
</dbReference>
<sequence length="299" mass="33506">MGGGQHVTPCRQQSASAVTGGFCWDEDELQEQLQRPKPSSKLRLSKACRNTVHGVVEERLSPVPIFSQNVLKESWEEYCADDLVTLATHARRRGEELIRLSDGQERWVHTEWFDAVVDSPLHHMLFDERWGQAGSLDTNSEVFDDICTFLHAASTANCAGSCLPEAKLRLRRRNLLAAADFYGLQALSEALAEAETQEAAAREKAAREAKAAKEAAAAARRRNQRRIRRQQCWRGTEERAFNMTEQLESFSMRCTTKALDLSSVVNSVQRACQNGGGPKQGYNKQSFYTARSAPKGQRF</sequence>
<evidence type="ECO:0000313" key="4">
    <source>
        <dbReference type="EMBL" id="CAE8712128.1"/>
    </source>
</evidence>
<dbReference type="EMBL" id="CAJNNV010004169">
    <property type="protein sequence ID" value="CAE8590258.1"/>
    <property type="molecule type" value="Genomic_DNA"/>
</dbReference>
<evidence type="ECO:0000313" key="5">
    <source>
        <dbReference type="Proteomes" id="UP000654075"/>
    </source>
</evidence>
<proteinExistence type="predicted"/>
<reference evidence="3" key="1">
    <citation type="submission" date="2021-02" db="EMBL/GenBank/DDBJ databases">
        <authorList>
            <person name="Dougan E. K."/>
            <person name="Rhodes N."/>
            <person name="Thang M."/>
            <person name="Chan C."/>
        </authorList>
    </citation>
    <scope>NUCLEOTIDE SEQUENCE</scope>
</reference>
<dbReference type="Proteomes" id="UP000654075">
    <property type="component" value="Unassembled WGS sequence"/>
</dbReference>
<evidence type="ECO:0000256" key="1">
    <source>
        <dbReference type="SAM" id="Coils"/>
    </source>
</evidence>
<evidence type="ECO:0000256" key="2">
    <source>
        <dbReference type="SAM" id="MobiDB-lite"/>
    </source>
</evidence>
<dbReference type="AlphaFoldDB" id="A0A813DXS6"/>
<evidence type="ECO:0000313" key="3">
    <source>
        <dbReference type="EMBL" id="CAE8590258.1"/>
    </source>
</evidence>
<accession>A0A813DXS6</accession>
<organism evidence="3 5">
    <name type="scientific">Polarella glacialis</name>
    <name type="common">Dinoflagellate</name>
    <dbReference type="NCBI Taxonomy" id="89957"/>
    <lineage>
        <taxon>Eukaryota</taxon>
        <taxon>Sar</taxon>
        <taxon>Alveolata</taxon>
        <taxon>Dinophyceae</taxon>
        <taxon>Suessiales</taxon>
        <taxon>Suessiaceae</taxon>
        <taxon>Polarella</taxon>
    </lineage>
</organism>
<dbReference type="EMBL" id="CAJNNW010032272">
    <property type="protein sequence ID" value="CAE8712128.1"/>
    <property type="molecule type" value="Genomic_DNA"/>
</dbReference>
<name>A0A813DXS6_POLGL</name>
<keyword evidence="1" id="KW-0175">Coiled coil</keyword>
<protein>
    <submittedName>
        <fullName evidence="3">Uncharacterized protein</fullName>
    </submittedName>
</protein>